<dbReference type="InterPro" id="IPR036864">
    <property type="entry name" value="Zn2-C6_fun-type_DNA-bd_sf"/>
</dbReference>
<keyword evidence="4" id="KW-0804">Transcription</keyword>
<feature type="compositionally biased region" description="Polar residues" evidence="6">
    <location>
        <begin position="359"/>
        <end position="369"/>
    </location>
</feature>
<keyword evidence="7" id="KW-0732">Signal</keyword>
<dbReference type="PANTHER" id="PTHR31845:SF10">
    <property type="entry name" value="ZN(II)2CYS6 TRANSCRIPTION FACTOR (EUROFUNG)"/>
    <property type="match status" value="1"/>
</dbReference>
<comment type="subcellular location">
    <subcellularLocation>
        <location evidence="1">Nucleus</location>
    </subcellularLocation>
</comment>
<evidence type="ECO:0000256" key="5">
    <source>
        <dbReference type="ARBA" id="ARBA00023242"/>
    </source>
</evidence>
<evidence type="ECO:0000313" key="10">
    <source>
        <dbReference type="Proteomes" id="UP000799537"/>
    </source>
</evidence>
<name>A0A6A6CQH1_ZASCE</name>
<dbReference type="InterPro" id="IPR051089">
    <property type="entry name" value="prtT"/>
</dbReference>
<keyword evidence="3" id="KW-0238">DNA-binding</keyword>
<dbReference type="RefSeq" id="XP_033670293.1">
    <property type="nucleotide sequence ID" value="XM_033812136.1"/>
</dbReference>
<feature type="region of interest" description="Disordered" evidence="6">
    <location>
        <begin position="824"/>
        <end position="848"/>
    </location>
</feature>
<dbReference type="Proteomes" id="UP000799537">
    <property type="component" value="Unassembled WGS sequence"/>
</dbReference>
<feature type="region of interest" description="Disordered" evidence="6">
    <location>
        <begin position="353"/>
        <end position="383"/>
    </location>
</feature>
<sequence>MTRSLPVALLSALLFLQCAVAQQTVQSTTIVQLYSPVLPSLEAYILNVQNGTTTAKLSCPSNSTAAGCADYLGNTYTFGPSIFRVQASFDGQYTLTSDCSTAPNTAVCKCFESADSLKVSHSETVTDYTTSYTTTYCGSDVVLSTVPIVSGADKLQAISTSAVSITTSVVAITTSSLSPGQTVSTSSTSPSPTQSVSGSSPTSIVSYFGELTLLCAMIFTLMVILSSISDRSIAGTAESSCSVPFRHHLTSSTTIARISTPTFVFHSTGMDDNANSADDRSKVRRSAQACQRCRTLKARCLPSSEEGTCQRCFRSGYECAWGERRLRQRKQGSSRIVQVEKKIDRLFARIAGDDDDDSTAQNQAPSNRKTLWKGSVLSPPDTVDQHVETYEDDNESNHSLDEVSKLHEFDLSAEDGKVSAQLKKPAKDDPLSKTLAAYPEAEGLLTQYRSMSVSFPFVPIDDESTFNSVCTEKPMLLLAIVAVSSWRNKKLQMHLEKQFRTELANRTLIQPRKDLALLQSILVYVAWYTPSSSFTLEARLINFSGHTDEGEMRRAVLGCYYLCASVRAEFSVSTLLECRDYMHEWSRHLSENGEYDTDSVIELLIESRRISDMVHAQTYRNLTLPTTSGDQLLETFHFWISQCEGWKHQRGRREQARLLDLIRYSLETKLHKTLTSNLANDARQINNADRMYRQLSGLSSQLEAGKMFFDTLVAVSTDTTHLVSFAEWTTVPRMVMDMARLSMFSPSHPPEWNVKEAQDRIRLNLYLDSLCFRMHNLTTYNPPEQPHPDYWTVMKEIMQAVNAWYVRKMKSGTGNRITHSSAQFQAETEGGSGTAGLETDSSHSVGYEAPTPNLFDDSSFNFMGYSNEHENSHCMWLPMDLQMSIDAMNGDDLEW</sequence>
<dbReference type="GO" id="GO:0005634">
    <property type="term" value="C:nucleus"/>
    <property type="evidence" value="ECO:0007669"/>
    <property type="project" value="UniProtKB-SubCell"/>
</dbReference>
<gene>
    <name evidence="9" type="ORF">M409DRAFT_52652</name>
</gene>
<evidence type="ECO:0000256" key="3">
    <source>
        <dbReference type="ARBA" id="ARBA00023125"/>
    </source>
</evidence>
<dbReference type="CDD" id="cd00067">
    <property type="entry name" value="GAL4"/>
    <property type="match status" value="1"/>
</dbReference>
<evidence type="ECO:0000259" key="8">
    <source>
        <dbReference type="PROSITE" id="PS50048"/>
    </source>
</evidence>
<dbReference type="InterPro" id="IPR001138">
    <property type="entry name" value="Zn2Cys6_DnaBD"/>
</dbReference>
<feature type="chain" id="PRO_5025511166" description="Zn(2)-C6 fungal-type domain-containing protein" evidence="7">
    <location>
        <begin position="22"/>
        <end position="895"/>
    </location>
</feature>
<feature type="signal peptide" evidence="7">
    <location>
        <begin position="1"/>
        <end position="21"/>
    </location>
</feature>
<keyword evidence="2" id="KW-0805">Transcription regulation</keyword>
<dbReference type="EMBL" id="ML993588">
    <property type="protein sequence ID" value="KAF2169404.1"/>
    <property type="molecule type" value="Genomic_DNA"/>
</dbReference>
<evidence type="ECO:0000256" key="6">
    <source>
        <dbReference type="SAM" id="MobiDB-lite"/>
    </source>
</evidence>
<accession>A0A6A6CQH1</accession>
<feature type="domain" description="Zn(2)-C6 fungal-type" evidence="8">
    <location>
        <begin position="289"/>
        <end position="321"/>
    </location>
</feature>
<dbReference type="SMART" id="SM00066">
    <property type="entry name" value="GAL4"/>
    <property type="match status" value="1"/>
</dbReference>
<dbReference type="GO" id="GO:0008270">
    <property type="term" value="F:zinc ion binding"/>
    <property type="evidence" value="ECO:0007669"/>
    <property type="project" value="InterPro"/>
</dbReference>
<keyword evidence="5" id="KW-0539">Nucleus</keyword>
<evidence type="ECO:0000313" key="9">
    <source>
        <dbReference type="EMBL" id="KAF2169404.1"/>
    </source>
</evidence>
<dbReference type="PANTHER" id="PTHR31845">
    <property type="entry name" value="FINGER DOMAIN PROTEIN, PUTATIVE-RELATED"/>
    <property type="match status" value="1"/>
</dbReference>
<dbReference type="GO" id="GO:0000981">
    <property type="term" value="F:DNA-binding transcription factor activity, RNA polymerase II-specific"/>
    <property type="evidence" value="ECO:0007669"/>
    <property type="project" value="InterPro"/>
</dbReference>
<dbReference type="AlphaFoldDB" id="A0A6A6CQH1"/>
<keyword evidence="10" id="KW-1185">Reference proteome</keyword>
<dbReference type="PROSITE" id="PS50048">
    <property type="entry name" value="ZN2_CY6_FUNGAL_2"/>
    <property type="match status" value="1"/>
</dbReference>
<evidence type="ECO:0000256" key="1">
    <source>
        <dbReference type="ARBA" id="ARBA00004123"/>
    </source>
</evidence>
<dbReference type="GO" id="GO:0000976">
    <property type="term" value="F:transcription cis-regulatory region binding"/>
    <property type="evidence" value="ECO:0007669"/>
    <property type="project" value="TreeGrafter"/>
</dbReference>
<protein>
    <recommendedName>
        <fullName evidence="8">Zn(2)-C6 fungal-type domain-containing protein</fullName>
    </recommendedName>
</protein>
<evidence type="ECO:0000256" key="4">
    <source>
        <dbReference type="ARBA" id="ARBA00023163"/>
    </source>
</evidence>
<dbReference type="OrthoDB" id="5424793at2759"/>
<proteinExistence type="predicted"/>
<evidence type="ECO:0000256" key="2">
    <source>
        <dbReference type="ARBA" id="ARBA00023015"/>
    </source>
</evidence>
<feature type="region of interest" description="Disordered" evidence="6">
    <location>
        <begin position="177"/>
        <end position="199"/>
    </location>
</feature>
<organism evidence="9 10">
    <name type="scientific">Zasmidium cellare ATCC 36951</name>
    <dbReference type="NCBI Taxonomy" id="1080233"/>
    <lineage>
        <taxon>Eukaryota</taxon>
        <taxon>Fungi</taxon>
        <taxon>Dikarya</taxon>
        <taxon>Ascomycota</taxon>
        <taxon>Pezizomycotina</taxon>
        <taxon>Dothideomycetes</taxon>
        <taxon>Dothideomycetidae</taxon>
        <taxon>Mycosphaerellales</taxon>
        <taxon>Mycosphaerellaceae</taxon>
        <taxon>Zasmidium</taxon>
    </lineage>
</organism>
<reference evidence="9" key="1">
    <citation type="journal article" date="2020" name="Stud. Mycol.">
        <title>101 Dothideomycetes genomes: a test case for predicting lifestyles and emergence of pathogens.</title>
        <authorList>
            <person name="Haridas S."/>
            <person name="Albert R."/>
            <person name="Binder M."/>
            <person name="Bloem J."/>
            <person name="Labutti K."/>
            <person name="Salamov A."/>
            <person name="Andreopoulos B."/>
            <person name="Baker S."/>
            <person name="Barry K."/>
            <person name="Bills G."/>
            <person name="Bluhm B."/>
            <person name="Cannon C."/>
            <person name="Castanera R."/>
            <person name="Culley D."/>
            <person name="Daum C."/>
            <person name="Ezra D."/>
            <person name="Gonzalez J."/>
            <person name="Henrissat B."/>
            <person name="Kuo A."/>
            <person name="Liang C."/>
            <person name="Lipzen A."/>
            <person name="Lutzoni F."/>
            <person name="Magnuson J."/>
            <person name="Mondo S."/>
            <person name="Nolan M."/>
            <person name="Ohm R."/>
            <person name="Pangilinan J."/>
            <person name="Park H.-J."/>
            <person name="Ramirez L."/>
            <person name="Alfaro M."/>
            <person name="Sun H."/>
            <person name="Tritt A."/>
            <person name="Yoshinaga Y."/>
            <person name="Zwiers L.-H."/>
            <person name="Turgeon B."/>
            <person name="Goodwin S."/>
            <person name="Spatafora J."/>
            <person name="Crous P."/>
            <person name="Grigoriev I."/>
        </authorList>
    </citation>
    <scope>NUCLEOTIDE SEQUENCE</scope>
    <source>
        <strain evidence="9">ATCC 36951</strain>
    </source>
</reference>
<dbReference type="GeneID" id="54565408"/>
<evidence type="ECO:0000256" key="7">
    <source>
        <dbReference type="SAM" id="SignalP"/>
    </source>
</evidence>
<dbReference type="PROSITE" id="PS00463">
    <property type="entry name" value="ZN2_CY6_FUNGAL_1"/>
    <property type="match status" value="1"/>
</dbReference>
<dbReference type="SUPFAM" id="SSF57701">
    <property type="entry name" value="Zn2/Cys6 DNA-binding domain"/>
    <property type="match status" value="1"/>
</dbReference>
<dbReference type="Gene3D" id="4.10.240.10">
    <property type="entry name" value="Zn(2)-C6 fungal-type DNA-binding domain"/>
    <property type="match status" value="1"/>
</dbReference>